<dbReference type="Pfam" id="PF14958">
    <property type="entry name" value="PAAT-like"/>
    <property type="match status" value="1"/>
</dbReference>
<dbReference type="PANTHER" id="PTHR14787:SF1">
    <property type="entry name" value="ATPASE PAAT"/>
    <property type="match status" value="1"/>
</dbReference>
<dbReference type="AlphaFoldDB" id="A0A9P8A3J1"/>
<evidence type="ECO:0000256" key="1">
    <source>
        <dbReference type="SAM" id="MobiDB-lite"/>
    </source>
</evidence>
<feature type="region of interest" description="Disordered" evidence="1">
    <location>
        <begin position="179"/>
        <end position="218"/>
    </location>
</feature>
<dbReference type="Proteomes" id="UP000717515">
    <property type="component" value="Unassembled WGS sequence"/>
</dbReference>
<evidence type="ECO:0000313" key="2">
    <source>
        <dbReference type="EMBL" id="KAG9322111.1"/>
    </source>
</evidence>
<sequence>MPFTFYSNYASEQGSLLTTCLFVEASEANADWIAEKDSPIQLGLLPTIANSSKEESATQKVIQELSPSNPSILFTSDTNGTEGGCRISCSKISIVSSARTIELYSSGEYTGTFRGSALPTQPTATSPSQRPPLFLIQIEDQSLPRSSRDILIKFFIPKKPIAFQDTLSLHWLVLQGAPPSSTATTPTPPKTIENASASSLSISDDQDRQTAETSNGLPQYSLGLVPSIDVEKVRAMLGQIQIDALPQGAKDLMRTMESQSRAMSLGMVNPGLALNSGTAPLPQFVTPLLNQSPPKNLALNSDMGSSTASMYVTKTELDQMEERIMNTIELRFKQLEERIVGIMEASVTKPRSE</sequence>
<protein>
    <submittedName>
        <fullName evidence="2">Uncharacterized protein</fullName>
    </submittedName>
</protein>
<dbReference type="EMBL" id="JAIFTL010000165">
    <property type="protein sequence ID" value="KAG9322111.1"/>
    <property type="molecule type" value="Genomic_DNA"/>
</dbReference>
<dbReference type="PANTHER" id="PTHR14787">
    <property type="entry name" value="C10ORF188 FAMILY MEMBER"/>
    <property type="match status" value="1"/>
</dbReference>
<gene>
    <name evidence="2" type="ORF">KVV02_001003</name>
</gene>
<name>A0A9P8A3J1_MORAP</name>
<dbReference type="InterPro" id="IPR028043">
    <property type="entry name" value="PAAT-like"/>
</dbReference>
<comment type="caution">
    <text evidence="2">The sequence shown here is derived from an EMBL/GenBank/DDBJ whole genome shotgun (WGS) entry which is preliminary data.</text>
</comment>
<evidence type="ECO:0000313" key="3">
    <source>
        <dbReference type="Proteomes" id="UP000717515"/>
    </source>
</evidence>
<proteinExistence type="predicted"/>
<feature type="compositionally biased region" description="Polar residues" evidence="1">
    <location>
        <begin position="193"/>
        <end position="203"/>
    </location>
</feature>
<organism evidence="2 3">
    <name type="scientific">Mortierella alpina</name>
    <name type="common">Oleaginous fungus</name>
    <name type="synonym">Mortierella renispora</name>
    <dbReference type="NCBI Taxonomy" id="64518"/>
    <lineage>
        <taxon>Eukaryota</taxon>
        <taxon>Fungi</taxon>
        <taxon>Fungi incertae sedis</taxon>
        <taxon>Mucoromycota</taxon>
        <taxon>Mortierellomycotina</taxon>
        <taxon>Mortierellomycetes</taxon>
        <taxon>Mortierellales</taxon>
        <taxon>Mortierellaceae</taxon>
        <taxon>Mortierella</taxon>
    </lineage>
</organism>
<reference evidence="2" key="1">
    <citation type="submission" date="2021-07" db="EMBL/GenBank/DDBJ databases">
        <title>Draft genome of Mortierella alpina, strain LL118, isolated from an aspen leaf litter sample.</title>
        <authorList>
            <person name="Yang S."/>
            <person name="Vinatzer B.A."/>
        </authorList>
    </citation>
    <scope>NUCLEOTIDE SEQUENCE</scope>
    <source>
        <strain evidence="2">LL118</strain>
    </source>
</reference>
<accession>A0A9P8A3J1</accession>